<keyword evidence="1" id="KW-0677">Repeat</keyword>
<keyword evidence="2 3" id="KW-0802">TPR repeat</keyword>
<dbReference type="PANTHER" id="PTHR44943:SF8">
    <property type="entry name" value="TPR REPEAT-CONTAINING PROTEIN MJ0263"/>
    <property type="match status" value="1"/>
</dbReference>
<organism evidence="5 6">
    <name type="scientific">Paramecium octaurelia</name>
    <dbReference type="NCBI Taxonomy" id="43137"/>
    <lineage>
        <taxon>Eukaryota</taxon>
        <taxon>Sar</taxon>
        <taxon>Alveolata</taxon>
        <taxon>Ciliophora</taxon>
        <taxon>Intramacronucleata</taxon>
        <taxon>Oligohymenophorea</taxon>
        <taxon>Peniculida</taxon>
        <taxon>Parameciidae</taxon>
        <taxon>Paramecium</taxon>
    </lineage>
</organism>
<keyword evidence="6" id="KW-1185">Reference proteome</keyword>
<evidence type="ECO:0000313" key="6">
    <source>
        <dbReference type="Proteomes" id="UP000683925"/>
    </source>
</evidence>
<gene>
    <name evidence="5" type="ORF">POCTA_138.1.T0810044</name>
</gene>
<dbReference type="AlphaFoldDB" id="A0A8S1W2L1"/>
<dbReference type="PANTHER" id="PTHR44943">
    <property type="entry name" value="CELLULOSE SYNTHASE OPERON PROTEIN C"/>
    <property type="match status" value="1"/>
</dbReference>
<dbReference type="OMA" id="EIQIFHE"/>
<evidence type="ECO:0000256" key="3">
    <source>
        <dbReference type="PROSITE-ProRule" id="PRU00339"/>
    </source>
</evidence>
<protein>
    <submittedName>
        <fullName evidence="5">Uncharacterized protein</fullName>
    </submittedName>
</protein>
<feature type="repeat" description="TPR" evidence="3">
    <location>
        <begin position="34"/>
        <end position="67"/>
    </location>
</feature>
<dbReference type="OrthoDB" id="1870799at2759"/>
<dbReference type="PROSITE" id="PS50293">
    <property type="entry name" value="TPR_REGION"/>
    <property type="match status" value="2"/>
</dbReference>
<dbReference type="PROSITE" id="PS50005">
    <property type="entry name" value="TPR"/>
    <property type="match status" value="5"/>
</dbReference>
<dbReference type="InterPro" id="IPR019734">
    <property type="entry name" value="TPR_rpt"/>
</dbReference>
<name>A0A8S1W2L1_PAROT</name>
<dbReference type="SMART" id="SM00028">
    <property type="entry name" value="TPR"/>
    <property type="match status" value="14"/>
</dbReference>
<dbReference type="Pfam" id="PF13431">
    <property type="entry name" value="TPR_17"/>
    <property type="match status" value="1"/>
</dbReference>
<evidence type="ECO:0000256" key="1">
    <source>
        <dbReference type="ARBA" id="ARBA00022737"/>
    </source>
</evidence>
<feature type="region of interest" description="Disordered" evidence="4">
    <location>
        <begin position="1"/>
        <end position="31"/>
    </location>
</feature>
<accession>A0A8S1W2L1</accession>
<feature type="repeat" description="TPR" evidence="3">
    <location>
        <begin position="538"/>
        <end position="571"/>
    </location>
</feature>
<evidence type="ECO:0000313" key="5">
    <source>
        <dbReference type="EMBL" id="CAD8183401.1"/>
    </source>
</evidence>
<dbReference type="Pfam" id="PF14559">
    <property type="entry name" value="TPR_19"/>
    <property type="match status" value="1"/>
</dbReference>
<dbReference type="Pfam" id="PF13181">
    <property type="entry name" value="TPR_8"/>
    <property type="match status" value="1"/>
</dbReference>
<reference evidence="5" key="1">
    <citation type="submission" date="2021-01" db="EMBL/GenBank/DDBJ databases">
        <authorList>
            <consortium name="Genoscope - CEA"/>
            <person name="William W."/>
        </authorList>
    </citation>
    <scope>NUCLEOTIDE SEQUENCE</scope>
</reference>
<sequence length="825" mass="96422">MGCGSSQAEAPDKKKGNHSEKHSISSQDTELADKQKLYQRGNYLLKKGKYDQAINLFNRVLEIDPEFADAYYSKAIVAFEQNKIEDALNLLKATLEKQPDHVYALNEAGCLMIKQRKFPEALDYLEKAYAKQQNFSEVNYSLAYALSKLNRKEESLKYYDLAIQEDSQQKHFYINKATTLIELNKHEEALKCVSEALKLDSNYLDALITQGNIYKVTQQFDKMYGTCSAMLKIDNNNKLVQQMKEEAEKNLNIQITDQQASTIIPIEDKLTLAENLYSEKQYAQARKVVDQILKKDPLHYQSLRLNAKIQVEQGQYGDALTSLNKALSQQPKDINALKEKAFVLEKLKRLEEALQCHTMIIDEETNQDKKEKQANVYMKLGKVKEASEIFESLNVKHNLDDPQTYIFKGKLLLSQEKYDEGMTFVQEGLEKNKNNIEIMQLLAQFHKAKKNEKEALNLHQQVLDIDKHNDCSHFEKGVIYCDQNQYKKALESLQKINKLDFNELCYFYFGLCYSKIEDYKNCIKNLNTYVKLGRVKLEEAYFMLGGANLYLLRFDEAEENYIDCIKQNPNNAEAHYQLGNVYKKDKQIEEAKKYYELAHNLEPYNETYKQTYETFVNEKNYLVEYSNSLLFTLSTFIGVCQLNQKQQDYDQQKSEKYLNILLLLETNQKKRFNTIENHFEQLKQLIAKSYDMQYTVIDDTLFPIMQYWHNQKICKKKKDVNDFVTSIIHTVKLLVNINSDKILNVINSEKSLNNKYCVEFANKCQHEFYKNRSGSLGLIDGIKILGFLLKYHKDFSKDQMAFSELIATKYQVEEIQIFHESYFKQ</sequence>
<feature type="compositionally biased region" description="Basic and acidic residues" evidence="4">
    <location>
        <begin position="10"/>
        <end position="23"/>
    </location>
</feature>
<dbReference type="EMBL" id="CAJJDP010000080">
    <property type="protein sequence ID" value="CAD8183401.1"/>
    <property type="molecule type" value="Genomic_DNA"/>
</dbReference>
<feature type="repeat" description="TPR" evidence="3">
    <location>
        <begin position="170"/>
        <end position="203"/>
    </location>
</feature>
<dbReference type="Proteomes" id="UP000683925">
    <property type="component" value="Unassembled WGS sequence"/>
</dbReference>
<evidence type="ECO:0000256" key="2">
    <source>
        <dbReference type="ARBA" id="ARBA00022803"/>
    </source>
</evidence>
<feature type="repeat" description="TPR" evidence="3">
    <location>
        <begin position="572"/>
        <end position="605"/>
    </location>
</feature>
<feature type="repeat" description="TPR" evidence="3">
    <location>
        <begin position="68"/>
        <end position="101"/>
    </location>
</feature>
<dbReference type="InterPro" id="IPR051685">
    <property type="entry name" value="Ycf3/AcsC/BcsC/TPR_MFPF"/>
</dbReference>
<proteinExistence type="predicted"/>
<evidence type="ECO:0000256" key="4">
    <source>
        <dbReference type="SAM" id="MobiDB-lite"/>
    </source>
</evidence>
<comment type="caution">
    <text evidence="5">The sequence shown here is derived from an EMBL/GenBank/DDBJ whole genome shotgun (WGS) entry which is preliminary data.</text>
</comment>
<dbReference type="Pfam" id="PF13432">
    <property type="entry name" value="TPR_16"/>
    <property type="match status" value="2"/>
</dbReference>